<evidence type="ECO:0000256" key="5">
    <source>
        <dbReference type="ARBA" id="ARBA00043667"/>
    </source>
</evidence>
<dbReference type="EMBL" id="CP111015">
    <property type="protein sequence ID" value="WAR03775.1"/>
    <property type="molecule type" value="Genomic_DNA"/>
</dbReference>
<evidence type="ECO:0000256" key="3">
    <source>
        <dbReference type="ARBA" id="ARBA00026104"/>
    </source>
</evidence>
<dbReference type="Proteomes" id="UP001164746">
    <property type="component" value="Chromosome 4"/>
</dbReference>
<keyword evidence="14" id="KW-1185">Reference proteome</keyword>
<name>A0ABY7E4A1_MYAAR</name>
<organism evidence="13 14">
    <name type="scientific">Mya arenaria</name>
    <name type="common">Soft-shell clam</name>
    <dbReference type="NCBI Taxonomy" id="6604"/>
    <lineage>
        <taxon>Eukaryota</taxon>
        <taxon>Metazoa</taxon>
        <taxon>Spiralia</taxon>
        <taxon>Lophotrochozoa</taxon>
        <taxon>Mollusca</taxon>
        <taxon>Bivalvia</taxon>
        <taxon>Autobranchia</taxon>
        <taxon>Heteroconchia</taxon>
        <taxon>Euheterodonta</taxon>
        <taxon>Imparidentia</taxon>
        <taxon>Neoheterodontei</taxon>
        <taxon>Myida</taxon>
        <taxon>Myoidea</taxon>
        <taxon>Myidae</taxon>
        <taxon>Mya</taxon>
    </lineage>
</organism>
<evidence type="ECO:0000256" key="4">
    <source>
        <dbReference type="ARBA" id="ARBA00042703"/>
    </source>
</evidence>
<gene>
    <name evidence="13" type="ORF">MAR_010333</name>
</gene>
<comment type="catalytic activity">
    <reaction evidence="8">
        <text>1-octadecanoyl-2-(4Z,7Z,10Z,13Z,16Z,19Z-docosahexaenoyl)-sn-glycerol + H2O = 2-(4Z,7Z,10Z,13Z,16Z,19Z-docosahexaenoyl)-glycerol + octadecanoate + H(+)</text>
        <dbReference type="Rhea" id="RHEA:77107"/>
        <dbReference type="ChEBI" id="CHEBI:15377"/>
        <dbReference type="ChEBI" id="CHEBI:15378"/>
        <dbReference type="ChEBI" id="CHEBI:25629"/>
        <dbReference type="ChEBI" id="CHEBI:77129"/>
        <dbReference type="ChEBI" id="CHEBI:186738"/>
    </reaction>
</comment>
<evidence type="ECO:0000256" key="9">
    <source>
        <dbReference type="ARBA" id="ARBA00048504"/>
    </source>
</evidence>
<dbReference type="EC" id="3.1.1.116" evidence="3"/>
<dbReference type="PANTHER" id="PTHR46118:SF4">
    <property type="entry name" value="PROTEIN ABHD11"/>
    <property type="match status" value="1"/>
</dbReference>
<comment type="catalytic activity">
    <reaction evidence="11">
        <text>1-octadecanoyl-2-(5Z,8Z,11Z,14Z-eicosatetraenoyl)-sn-glycerol + H2O = 2-(5Z,8Z,11Z,14Z-eicosatetraenoyl)-glycerol + octadecanoate + H(+)</text>
        <dbReference type="Rhea" id="RHEA:38507"/>
        <dbReference type="ChEBI" id="CHEBI:15377"/>
        <dbReference type="ChEBI" id="CHEBI:15378"/>
        <dbReference type="ChEBI" id="CHEBI:25629"/>
        <dbReference type="ChEBI" id="CHEBI:52392"/>
        <dbReference type="ChEBI" id="CHEBI:75728"/>
    </reaction>
</comment>
<comment type="catalytic activity">
    <reaction evidence="5">
        <text>a 1,2-diacyl-sn-glycerol + H2O = a 2-acylglycerol + a fatty acid + H(+)</text>
        <dbReference type="Rhea" id="RHEA:33275"/>
        <dbReference type="ChEBI" id="CHEBI:15377"/>
        <dbReference type="ChEBI" id="CHEBI:15378"/>
        <dbReference type="ChEBI" id="CHEBI:17389"/>
        <dbReference type="ChEBI" id="CHEBI:17815"/>
        <dbReference type="ChEBI" id="CHEBI:28868"/>
        <dbReference type="EC" id="3.1.1.116"/>
    </reaction>
</comment>
<evidence type="ECO:0000256" key="8">
    <source>
        <dbReference type="ARBA" id="ARBA00048283"/>
    </source>
</evidence>
<comment type="catalytic activity">
    <reaction evidence="10">
        <text>1-octadecanoyl-2-(9Z-octadecenoyl)-sn-glycerol + H2O = 2-(9Z-octadecenoyl)-glycerol + octadecanoate + H(+)</text>
        <dbReference type="Rhea" id="RHEA:77103"/>
        <dbReference type="ChEBI" id="CHEBI:15377"/>
        <dbReference type="ChEBI" id="CHEBI:15378"/>
        <dbReference type="ChEBI" id="CHEBI:25629"/>
        <dbReference type="ChEBI" id="CHEBI:73990"/>
        <dbReference type="ChEBI" id="CHEBI:75468"/>
    </reaction>
</comment>
<comment type="catalytic activity">
    <reaction evidence="9">
        <text>1,2-didecanoylglycerol + H2O = decanoylglycerol + decanoate + H(+)</text>
        <dbReference type="Rhea" id="RHEA:48596"/>
        <dbReference type="ChEBI" id="CHEBI:11152"/>
        <dbReference type="ChEBI" id="CHEBI:15377"/>
        <dbReference type="ChEBI" id="CHEBI:15378"/>
        <dbReference type="ChEBI" id="CHEBI:27689"/>
        <dbReference type="ChEBI" id="CHEBI:90605"/>
    </reaction>
</comment>
<protein>
    <recommendedName>
        <fullName evidence="7">sn-1-specific diacylglycerol lipase ABHD11</fullName>
        <ecNumber evidence="3">3.1.1.116</ecNumber>
    </recommendedName>
    <alternativeName>
        <fullName evidence="4">Alpha/beta hydrolase domain-containing protein 11</fullName>
    </alternativeName>
</protein>
<evidence type="ECO:0000256" key="7">
    <source>
        <dbReference type="ARBA" id="ARBA00044064"/>
    </source>
</evidence>
<dbReference type="InterPro" id="IPR029058">
    <property type="entry name" value="AB_hydrolase_fold"/>
</dbReference>
<evidence type="ECO:0000313" key="13">
    <source>
        <dbReference type="EMBL" id="WAR03775.1"/>
    </source>
</evidence>
<feature type="domain" description="AB hydrolase-1" evidence="12">
    <location>
        <begin position="362"/>
        <end position="579"/>
    </location>
</feature>
<dbReference type="Pfam" id="PF00561">
    <property type="entry name" value="Abhydrolase_1"/>
    <property type="match status" value="1"/>
</dbReference>
<dbReference type="InterPro" id="IPR000073">
    <property type="entry name" value="AB_hydrolase_1"/>
</dbReference>
<comment type="similarity">
    <text evidence="1">Belongs to the AB hydrolase superfamily.</text>
</comment>
<dbReference type="SUPFAM" id="SSF53474">
    <property type="entry name" value="alpha/beta-Hydrolases"/>
    <property type="match status" value="1"/>
</dbReference>
<feature type="non-terminal residue" evidence="13">
    <location>
        <position position="672"/>
    </location>
</feature>
<evidence type="ECO:0000256" key="11">
    <source>
        <dbReference type="ARBA" id="ARBA00048919"/>
    </source>
</evidence>
<accession>A0ABY7E4A1</accession>
<comment type="catalytic activity">
    <reaction evidence="6">
        <text>a 1,3-diacyl-sn-glycerol + H2O = a 1-acyl-sn-glycerol + a fatty acid + H(+)</text>
        <dbReference type="Rhea" id="RHEA:38503"/>
        <dbReference type="ChEBI" id="CHEBI:15377"/>
        <dbReference type="ChEBI" id="CHEBI:15378"/>
        <dbReference type="ChEBI" id="CHEBI:28868"/>
        <dbReference type="ChEBI" id="CHEBI:64683"/>
        <dbReference type="ChEBI" id="CHEBI:77272"/>
    </reaction>
</comment>
<proteinExistence type="inferred from homology"/>
<evidence type="ECO:0000256" key="1">
    <source>
        <dbReference type="ARBA" id="ARBA00008645"/>
    </source>
</evidence>
<keyword evidence="2" id="KW-0378">Hydrolase</keyword>
<evidence type="ECO:0000256" key="2">
    <source>
        <dbReference type="ARBA" id="ARBA00022801"/>
    </source>
</evidence>
<dbReference type="PANTHER" id="PTHR46118">
    <property type="entry name" value="PROTEIN ABHD11"/>
    <property type="match status" value="1"/>
</dbReference>
<evidence type="ECO:0000256" key="6">
    <source>
        <dbReference type="ARBA" id="ARBA00043742"/>
    </source>
</evidence>
<sequence>MEIDIRVLTVNQACEVNQTLNGLAIKAVPCAALVAAAAVRFLQTYEAEPLTAGTNHLLAVRLMLDQEAACRTGSDSRTLDANHLLPGTVFNQAEARVFTITPVITTVVRILRQPDGTYNPLICLVPALTEGQAFRTVLYSDRLSKVVFGHLRLELLSLFRREDGQALHGEILPLGITMWIARGRFVGTPELVSTGCQEAATEGRQRLRACKHATKRSNSVLGFHYLLFNSVTVLLVSTGHLGPLSVLAVVECKHIRFVRQLHLLVIQLRRNGRLLGAAAQPVHQEDVRLIVDIVVLQIRYEDVLSNFNVESMKLLLQGRLFQSCSYCVRRQLCSATSSHAVDLSYYAYEKQPQESVHAQQLPLILMHGLMGSKQNWQSLAKVLALDARNHGGSVHVEDMNYALFCEDVVRFLDSQNIEQAVLLGHSMGGKTAMVTALTHGGRVAGLIVVDVAPSVSPNIEKHPSYLEAMLRIPLLTLANTGDTENTPISTVRRHVFTELAKTIQFGWKCNLDSIINNFHDIASFPKFEEEQYYGGTLFIGGSNSNYLTEENVPRIKELFPLAEVKYIEGAGHWVHSDKPHLFISTVNNFLLQAGDFSPCQSLLSQKCGFLYPKFLRLPVALQLECGCGCRMCILTSRRPVRDERDGRRDELAPCMCKPESKHITEQTNRAYK</sequence>
<evidence type="ECO:0000313" key="14">
    <source>
        <dbReference type="Proteomes" id="UP001164746"/>
    </source>
</evidence>
<dbReference type="Gene3D" id="3.40.50.1820">
    <property type="entry name" value="alpha/beta hydrolase"/>
    <property type="match status" value="1"/>
</dbReference>
<evidence type="ECO:0000259" key="12">
    <source>
        <dbReference type="Pfam" id="PF00561"/>
    </source>
</evidence>
<reference evidence="13" key="1">
    <citation type="submission" date="2022-11" db="EMBL/GenBank/DDBJ databases">
        <title>Centuries of genome instability and evolution in soft-shell clam transmissible cancer (bioRxiv).</title>
        <authorList>
            <person name="Hart S.F.M."/>
            <person name="Yonemitsu M.A."/>
            <person name="Giersch R.M."/>
            <person name="Beal B.F."/>
            <person name="Arriagada G."/>
            <person name="Davis B.W."/>
            <person name="Ostrander E.A."/>
            <person name="Goff S.P."/>
            <person name="Metzger M.J."/>
        </authorList>
    </citation>
    <scope>NUCLEOTIDE SEQUENCE</scope>
    <source>
        <strain evidence="13">MELC-2E11</strain>
        <tissue evidence="13">Siphon/mantle</tissue>
    </source>
</reference>
<evidence type="ECO:0000256" key="10">
    <source>
        <dbReference type="ARBA" id="ARBA00048513"/>
    </source>
</evidence>